<accession>D5PDX5</accession>
<evidence type="ECO:0000313" key="2">
    <source>
        <dbReference type="Proteomes" id="UP000003653"/>
    </source>
</evidence>
<protein>
    <submittedName>
        <fullName evidence="1">Uncharacterized protein</fullName>
    </submittedName>
</protein>
<dbReference type="RefSeq" id="WP_007172654.1">
    <property type="nucleotide sequence ID" value="NZ_GG770639.1"/>
</dbReference>
<dbReference type="eggNOG" id="ENOG5031V5B">
    <property type="taxonomic scope" value="Bacteria"/>
</dbReference>
<gene>
    <name evidence="1" type="ORF">HMPREF0591_4369</name>
</gene>
<comment type="caution">
    <text evidence="1">The sequence shown here is derived from an EMBL/GenBank/DDBJ whole genome shotgun (WGS) entry which is preliminary data.</text>
</comment>
<dbReference type="HOGENOM" id="CLU_1893916_0_0_11"/>
<name>D5PDX5_9MYCO</name>
<proteinExistence type="predicted"/>
<sequence>MSNHTEWGHAAHSLYTLHRREQGIEELRPDDQDQVTGPFILGLWNENGDGLALQGTRREILDYLRLAIAHVQRETDPRLELDQALRRLHALRHERSLALDNARHRTRGIADLDEHEVNLLNDIADAAAEVNNQL</sequence>
<evidence type="ECO:0000313" key="1">
    <source>
        <dbReference type="EMBL" id="EFG75723.1"/>
    </source>
</evidence>
<organism evidence="1 2">
    <name type="scientific">Mycobacterium parascrofulaceum ATCC BAA-614</name>
    <dbReference type="NCBI Taxonomy" id="525368"/>
    <lineage>
        <taxon>Bacteria</taxon>
        <taxon>Bacillati</taxon>
        <taxon>Actinomycetota</taxon>
        <taxon>Actinomycetes</taxon>
        <taxon>Mycobacteriales</taxon>
        <taxon>Mycobacteriaceae</taxon>
        <taxon>Mycobacterium</taxon>
        <taxon>Mycobacterium simiae complex</taxon>
    </lineage>
</organism>
<dbReference type="EMBL" id="ADNV01000310">
    <property type="protein sequence ID" value="EFG75723.1"/>
    <property type="molecule type" value="Genomic_DNA"/>
</dbReference>
<dbReference type="Proteomes" id="UP000003653">
    <property type="component" value="Unassembled WGS sequence"/>
</dbReference>
<keyword evidence="2" id="KW-1185">Reference proteome</keyword>
<reference evidence="1 2" key="1">
    <citation type="submission" date="2010-04" db="EMBL/GenBank/DDBJ databases">
        <authorList>
            <person name="Muzny D."/>
            <person name="Qin X."/>
            <person name="Deng J."/>
            <person name="Jiang H."/>
            <person name="Liu Y."/>
            <person name="Qu J."/>
            <person name="Song X.-Z."/>
            <person name="Zhang L."/>
            <person name="Thornton R."/>
            <person name="Coyle M."/>
            <person name="Francisco L."/>
            <person name="Jackson L."/>
            <person name="Javaid M."/>
            <person name="Korchina V."/>
            <person name="Kovar C."/>
            <person name="Mata R."/>
            <person name="Mathew T."/>
            <person name="Ngo R."/>
            <person name="Nguyen L."/>
            <person name="Nguyen N."/>
            <person name="Okwuonu G."/>
            <person name="Ongeri F."/>
            <person name="Pham C."/>
            <person name="Simmons D."/>
            <person name="Wilczek-Boney K."/>
            <person name="Hale W."/>
            <person name="Jakkamsetti A."/>
            <person name="Pham P."/>
            <person name="Ruth R."/>
            <person name="San Lucas F."/>
            <person name="Warren J."/>
            <person name="Zhang J."/>
            <person name="Zhao Z."/>
            <person name="Zhou C."/>
            <person name="Zhu D."/>
            <person name="Lee S."/>
            <person name="Bess C."/>
            <person name="Blankenburg K."/>
            <person name="Forbes L."/>
            <person name="Fu Q."/>
            <person name="Gubbala S."/>
            <person name="Hirani K."/>
            <person name="Jayaseelan J.C."/>
            <person name="Lara F."/>
            <person name="Munidasa M."/>
            <person name="Palculict T."/>
            <person name="Patil S."/>
            <person name="Pu L.-L."/>
            <person name="Saada N."/>
            <person name="Tang L."/>
            <person name="Weissenberger G."/>
            <person name="Zhu Y."/>
            <person name="Hemphill L."/>
            <person name="Shang Y."/>
            <person name="Youmans B."/>
            <person name="Ayvaz T."/>
            <person name="Ross M."/>
            <person name="Santibanez J."/>
            <person name="Aqrawi P."/>
            <person name="Gross S."/>
            <person name="Joshi V."/>
            <person name="Fowler G."/>
            <person name="Nazareth L."/>
            <person name="Reid J."/>
            <person name="Worley K."/>
            <person name="Petrosino J."/>
            <person name="Highlander S."/>
            <person name="Gibbs R."/>
        </authorList>
    </citation>
    <scope>NUCLEOTIDE SEQUENCE [LARGE SCALE GENOMIC DNA]</scope>
    <source>
        <strain evidence="1 2">ATCC BAA-614</strain>
    </source>
</reference>
<dbReference type="AlphaFoldDB" id="D5PDX5"/>